<evidence type="ECO:0000259" key="12">
    <source>
        <dbReference type="Pfam" id="PF01225"/>
    </source>
</evidence>
<dbReference type="OrthoDB" id="9801978at2"/>
<keyword evidence="3 10" id="KW-0132">Cell division</keyword>
<dbReference type="KEGG" id="ocn:CUC15_08720"/>
<comment type="pathway">
    <text evidence="10 11">Cell wall biogenesis; peptidoglycan biosynthesis.</text>
</comment>
<dbReference type="RefSeq" id="WP_114916289.1">
    <property type="nucleotide sequence ID" value="NZ_CP024848.1"/>
</dbReference>
<evidence type="ECO:0000256" key="7">
    <source>
        <dbReference type="ARBA" id="ARBA00022984"/>
    </source>
</evidence>
<dbReference type="SUPFAM" id="SSF63418">
    <property type="entry name" value="MurE/MurF N-terminal domain"/>
    <property type="match status" value="1"/>
</dbReference>
<dbReference type="GO" id="GO:0008766">
    <property type="term" value="F:UDP-N-acetylmuramoylalanyl-D-glutamyl-2,6-diaminopimelate-D-alanyl-D-alanine ligase activity"/>
    <property type="evidence" value="ECO:0007669"/>
    <property type="project" value="RHEA"/>
</dbReference>
<accession>A0A345PG65</accession>
<keyword evidence="1 10" id="KW-0963">Cytoplasm</keyword>
<keyword evidence="7 10" id="KW-0573">Peptidoglycan synthesis</keyword>
<dbReference type="GO" id="GO:0008360">
    <property type="term" value="P:regulation of cell shape"/>
    <property type="evidence" value="ECO:0007669"/>
    <property type="project" value="UniProtKB-KW"/>
</dbReference>
<name>A0A345PG65_9BACI</name>
<dbReference type="InterPro" id="IPR005863">
    <property type="entry name" value="UDP-N-AcMur_synth"/>
</dbReference>
<dbReference type="InterPro" id="IPR035911">
    <property type="entry name" value="MurE/MurF_N"/>
</dbReference>
<dbReference type="Pfam" id="PF01225">
    <property type="entry name" value="Mur_ligase"/>
    <property type="match status" value="1"/>
</dbReference>
<evidence type="ECO:0000256" key="11">
    <source>
        <dbReference type="RuleBase" id="RU004136"/>
    </source>
</evidence>
<dbReference type="UniPathway" id="UPA00219"/>
<dbReference type="InterPro" id="IPR051046">
    <property type="entry name" value="MurCDEF_CellWall_CoF430Synth"/>
</dbReference>
<dbReference type="InterPro" id="IPR000713">
    <property type="entry name" value="Mur_ligase_N"/>
</dbReference>
<dbReference type="NCBIfam" id="TIGR01143">
    <property type="entry name" value="murF"/>
    <property type="match status" value="1"/>
</dbReference>
<keyword evidence="6 10" id="KW-0133">Cell shape</keyword>
<evidence type="ECO:0000259" key="14">
    <source>
        <dbReference type="Pfam" id="PF08245"/>
    </source>
</evidence>
<feature type="binding site" evidence="10">
    <location>
        <begin position="114"/>
        <end position="120"/>
    </location>
    <ligand>
        <name>ATP</name>
        <dbReference type="ChEBI" id="CHEBI:30616"/>
    </ligand>
</feature>
<protein>
    <recommendedName>
        <fullName evidence="10 11">UDP-N-acetylmuramoyl-tripeptide--D-alanyl-D-alanine ligase</fullName>
        <ecNumber evidence="10 11">6.3.2.10</ecNumber>
    </recommendedName>
    <alternativeName>
        <fullName evidence="10">D-alanyl-D-alanine-adding enzyme</fullName>
    </alternativeName>
</protein>
<dbReference type="Proteomes" id="UP000253908">
    <property type="component" value="Chromosome"/>
</dbReference>
<dbReference type="Gene3D" id="3.40.1390.10">
    <property type="entry name" value="MurE/MurF, N-terminal domain"/>
    <property type="match status" value="1"/>
</dbReference>
<dbReference type="PANTHER" id="PTHR43024:SF1">
    <property type="entry name" value="UDP-N-ACETYLMURAMOYL-TRIPEPTIDE--D-ALANYL-D-ALANINE LIGASE"/>
    <property type="match status" value="1"/>
</dbReference>
<comment type="similarity">
    <text evidence="10">Belongs to the MurCDEF family. MurF subfamily.</text>
</comment>
<dbReference type="AlphaFoldDB" id="A0A345PG65"/>
<comment type="subcellular location">
    <subcellularLocation>
        <location evidence="10 11">Cytoplasm</location>
    </subcellularLocation>
</comment>
<dbReference type="InterPro" id="IPR004101">
    <property type="entry name" value="Mur_ligase_C"/>
</dbReference>
<evidence type="ECO:0000256" key="2">
    <source>
        <dbReference type="ARBA" id="ARBA00022598"/>
    </source>
</evidence>
<keyword evidence="2 10" id="KW-0436">Ligase</keyword>
<dbReference type="EC" id="6.3.2.10" evidence="10 11"/>
<dbReference type="PANTHER" id="PTHR43024">
    <property type="entry name" value="UDP-N-ACETYLMURAMOYL-TRIPEPTIDE--D-ALANYL-D-ALANINE LIGASE"/>
    <property type="match status" value="1"/>
</dbReference>
<evidence type="ECO:0000256" key="8">
    <source>
        <dbReference type="ARBA" id="ARBA00023306"/>
    </source>
</evidence>
<dbReference type="Gene3D" id="3.40.1190.10">
    <property type="entry name" value="Mur-like, catalytic domain"/>
    <property type="match status" value="1"/>
</dbReference>
<dbReference type="GO" id="GO:0005737">
    <property type="term" value="C:cytoplasm"/>
    <property type="evidence" value="ECO:0007669"/>
    <property type="project" value="UniProtKB-SubCell"/>
</dbReference>
<evidence type="ECO:0000256" key="6">
    <source>
        <dbReference type="ARBA" id="ARBA00022960"/>
    </source>
</evidence>
<dbReference type="GO" id="GO:0047480">
    <property type="term" value="F:UDP-N-acetylmuramoyl-tripeptide-D-alanyl-D-alanine ligase activity"/>
    <property type="evidence" value="ECO:0007669"/>
    <property type="project" value="UniProtKB-UniRule"/>
</dbReference>
<sequence>MLFTTNWLSEIFTNFSGDVKKPIEIDTVNTDSRVQIGNSLFVPIVGDNFDGHEYVNQAVENGAIALLWERKKSVPASIPTEFPVFYVEDTIAGLQQLATNYRDVINPIVVGITGSNGKTTTKDLVAAMVKSTYRTHYTDGNFNNHIGLPLTILSMERDTEVLVLEMGMSGFGEIDLLSKIAKPDYAIITNIGESHIEFLGSREGIANAKLEIINGLKKDGVLIIDGDEPLLNQLNNYPNTIACGFNIENDIVIRNVNISLEATSFTLSDGTYYDVPLLGKHHAKNATYAIILGEQLGIDIHKRKTALLGLKQTSMRFELMKGRHGVSIINDAYNASPTSMKAAIEVVKQMEGFTSKVLVLGDVLELGDHSEQMHQSIAEVIQSPITAVFTFGNHSKLISTAVMEKNETIACKHFTEKAAILQALEPYLEKEAVLLFKASRGLQFETIIKEILN</sequence>
<dbReference type="InterPro" id="IPR036615">
    <property type="entry name" value="Mur_ligase_C_dom_sf"/>
</dbReference>
<evidence type="ECO:0000313" key="16">
    <source>
        <dbReference type="Proteomes" id="UP000253908"/>
    </source>
</evidence>
<evidence type="ECO:0000256" key="9">
    <source>
        <dbReference type="ARBA" id="ARBA00023316"/>
    </source>
</evidence>
<dbReference type="GO" id="GO:0005524">
    <property type="term" value="F:ATP binding"/>
    <property type="evidence" value="ECO:0007669"/>
    <property type="project" value="UniProtKB-UniRule"/>
</dbReference>
<comment type="function">
    <text evidence="10 11">Involved in cell wall formation. Catalyzes the final step in the synthesis of UDP-N-acetylmuramoyl-pentapeptide, the precursor of murein.</text>
</comment>
<keyword evidence="5 10" id="KW-0067">ATP-binding</keyword>
<evidence type="ECO:0000259" key="13">
    <source>
        <dbReference type="Pfam" id="PF02875"/>
    </source>
</evidence>
<comment type="catalytic activity">
    <reaction evidence="10 11">
        <text>D-alanyl-D-alanine + UDP-N-acetyl-alpha-D-muramoyl-L-alanyl-gamma-D-glutamyl-meso-2,6-diaminopimelate + ATP = UDP-N-acetyl-alpha-D-muramoyl-L-alanyl-gamma-D-glutamyl-meso-2,6-diaminopimeloyl-D-alanyl-D-alanine + ADP + phosphate + H(+)</text>
        <dbReference type="Rhea" id="RHEA:28374"/>
        <dbReference type="ChEBI" id="CHEBI:15378"/>
        <dbReference type="ChEBI" id="CHEBI:30616"/>
        <dbReference type="ChEBI" id="CHEBI:43474"/>
        <dbReference type="ChEBI" id="CHEBI:57822"/>
        <dbReference type="ChEBI" id="CHEBI:61386"/>
        <dbReference type="ChEBI" id="CHEBI:83905"/>
        <dbReference type="ChEBI" id="CHEBI:456216"/>
        <dbReference type="EC" id="6.3.2.10"/>
    </reaction>
</comment>
<evidence type="ECO:0000256" key="1">
    <source>
        <dbReference type="ARBA" id="ARBA00022490"/>
    </source>
</evidence>
<keyword evidence="8 10" id="KW-0131">Cell cycle</keyword>
<feature type="domain" description="Mur ligase C-terminal" evidence="13">
    <location>
        <begin position="315"/>
        <end position="440"/>
    </location>
</feature>
<gene>
    <name evidence="10" type="primary">murF</name>
    <name evidence="15" type="ORF">CUC15_08720</name>
</gene>
<dbReference type="Pfam" id="PF08245">
    <property type="entry name" value="Mur_ligase_M"/>
    <property type="match status" value="1"/>
</dbReference>
<keyword evidence="9 10" id="KW-0961">Cell wall biogenesis/degradation</keyword>
<reference evidence="16" key="1">
    <citation type="submission" date="2017-11" db="EMBL/GenBank/DDBJ databases">
        <authorList>
            <person name="Zhu W."/>
        </authorList>
    </citation>
    <scope>NUCLEOTIDE SEQUENCE [LARGE SCALE GENOMIC DNA]</scope>
    <source>
        <strain evidence="16">160</strain>
    </source>
</reference>
<evidence type="ECO:0000256" key="5">
    <source>
        <dbReference type="ARBA" id="ARBA00022840"/>
    </source>
</evidence>
<dbReference type="SUPFAM" id="SSF53244">
    <property type="entry name" value="MurD-like peptide ligases, peptide-binding domain"/>
    <property type="match status" value="1"/>
</dbReference>
<dbReference type="GO" id="GO:0051301">
    <property type="term" value="P:cell division"/>
    <property type="evidence" value="ECO:0007669"/>
    <property type="project" value="UniProtKB-KW"/>
</dbReference>
<keyword evidence="4 10" id="KW-0547">Nucleotide-binding</keyword>
<evidence type="ECO:0000256" key="4">
    <source>
        <dbReference type="ARBA" id="ARBA00022741"/>
    </source>
</evidence>
<dbReference type="Pfam" id="PF02875">
    <property type="entry name" value="Mur_ligase_C"/>
    <property type="match status" value="1"/>
</dbReference>
<evidence type="ECO:0000313" key="15">
    <source>
        <dbReference type="EMBL" id="AXI08995.1"/>
    </source>
</evidence>
<dbReference type="EMBL" id="CP024848">
    <property type="protein sequence ID" value="AXI08995.1"/>
    <property type="molecule type" value="Genomic_DNA"/>
</dbReference>
<dbReference type="SUPFAM" id="SSF53623">
    <property type="entry name" value="MurD-like peptide ligases, catalytic domain"/>
    <property type="match status" value="1"/>
</dbReference>
<dbReference type="Gene3D" id="3.90.190.20">
    <property type="entry name" value="Mur ligase, C-terminal domain"/>
    <property type="match status" value="1"/>
</dbReference>
<evidence type="ECO:0000256" key="3">
    <source>
        <dbReference type="ARBA" id="ARBA00022618"/>
    </source>
</evidence>
<dbReference type="InterPro" id="IPR013221">
    <property type="entry name" value="Mur_ligase_cen"/>
</dbReference>
<dbReference type="GO" id="GO:0071555">
    <property type="term" value="P:cell wall organization"/>
    <property type="evidence" value="ECO:0007669"/>
    <property type="project" value="UniProtKB-KW"/>
</dbReference>
<proteinExistence type="inferred from homology"/>
<dbReference type="HAMAP" id="MF_02019">
    <property type="entry name" value="MurF"/>
    <property type="match status" value="1"/>
</dbReference>
<evidence type="ECO:0000256" key="10">
    <source>
        <dbReference type="HAMAP-Rule" id="MF_02019"/>
    </source>
</evidence>
<dbReference type="GO" id="GO:0009252">
    <property type="term" value="P:peptidoglycan biosynthetic process"/>
    <property type="evidence" value="ECO:0007669"/>
    <property type="project" value="UniProtKB-UniRule"/>
</dbReference>
<feature type="domain" description="Mur ligase central" evidence="14">
    <location>
        <begin position="112"/>
        <end position="292"/>
    </location>
</feature>
<keyword evidence="16" id="KW-1185">Reference proteome</keyword>
<dbReference type="InterPro" id="IPR036565">
    <property type="entry name" value="Mur-like_cat_sf"/>
</dbReference>
<organism evidence="15 16">
    <name type="scientific">Oceanobacillus zhaokaii</name>
    <dbReference type="NCBI Taxonomy" id="2052660"/>
    <lineage>
        <taxon>Bacteria</taxon>
        <taxon>Bacillati</taxon>
        <taxon>Bacillota</taxon>
        <taxon>Bacilli</taxon>
        <taxon>Bacillales</taxon>
        <taxon>Bacillaceae</taxon>
        <taxon>Oceanobacillus</taxon>
    </lineage>
</organism>
<feature type="domain" description="Mur ligase N-terminal catalytic" evidence="12">
    <location>
        <begin position="25"/>
        <end position="101"/>
    </location>
</feature>